<evidence type="ECO:0000313" key="1">
    <source>
        <dbReference type="EMBL" id="QHS96872.1"/>
    </source>
</evidence>
<sequence length="190" mass="22669">MNTLPNELVQKIYQYIHPAFDYCEYIKNKQSYIIEKPIMDSYYTDIYNNLDTIEHTSDKMGVVFAYCALMNDYLTKMKLFISKNPKFIRPPESNYLSEYQYITMWSTVYTLDQMNHMEQKIRNRRRRWTQHTPARIKTGDVVEILTYGSVNDLRYSCIINRINFAASYPYGGDPYGLQYKKYLAGKLMKI</sequence>
<dbReference type="EMBL" id="MN739280">
    <property type="protein sequence ID" value="QHS96872.1"/>
    <property type="molecule type" value="Genomic_DNA"/>
</dbReference>
<protein>
    <submittedName>
        <fullName evidence="1">Uncharacterized protein</fullName>
    </submittedName>
</protein>
<dbReference type="AlphaFoldDB" id="A0A6C0BXR1"/>
<organism evidence="1">
    <name type="scientific">viral metagenome</name>
    <dbReference type="NCBI Taxonomy" id="1070528"/>
    <lineage>
        <taxon>unclassified sequences</taxon>
        <taxon>metagenomes</taxon>
        <taxon>organismal metagenomes</taxon>
    </lineage>
</organism>
<proteinExistence type="predicted"/>
<name>A0A6C0BXR1_9ZZZZ</name>
<reference evidence="1" key="1">
    <citation type="journal article" date="2020" name="Nature">
        <title>Giant virus diversity and host interactions through global metagenomics.</title>
        <authorList>
            <person name="Schulz F."/>
            <person name="Roux S."/>
            <person name="Paez-Espino D."/>
            <person name="Jungbluth S."/>
            <person name="Walsh D.A."/>
            <person name="Denef V.J."/>
            <person name="McMahon K.D."/>
            <person name="Konstantinidis K.T."/>
            <person name="Eloe-Fadrosh E.A."/>
            <person name="Kyrpides N.C."/>
            <person name="Woyke T."/>
        </authorList>
    </citation>
    <scope>NUCLEOTIDE SEQUENCE</scope>
    <source>
        <strain evidence="1">GVMAG-M-3300020166-5</strain>
    </source>
</reference>
<accession>A0A6C0BXR1</accession>